<name>A0A329TR86_9FIRM</name>
<accession>A0A329TR86</accession>
<dbReference type="EMBL" id="PXUP01000003">
    <property type="protein sequence ID" value="RCH47557.1"/>
    <property type="molecule type" value="Genomic_DNA"/>
</dbReference>
<sequence length="290" mass="32507">MKNMFNIYYINNEKASEISMLFDNQIVEKITRIKNTELAMAGDGDVTTSAASKIPVIGQYLPSIDLNGNLSHNRSNRVEDTVKVVSSKSTILKPIYEKAKEVRRLDDSKVGNLVKIKDVYLTVVNSDDVMATKALMSGLVNQVPVEGIGNMNFTSLMEVMFKGSAYVLCGELPHRFGTNEHMMLKIPMSAENEMESQYSISDIEIGKVTVLGIYRGEFDRRDVERKINRMMALNDSGKKNQQETNDIQDSGMDIEDGVREEDKNGIRNISLAQGKVHYIDVIAIIQDINI</sequence>
<dbReference type="RefSeq" id="WP_112114946.1">
    <property type="nucleotide sequence ID" value="NZ_DAWEQT010000024.1"/>
</dbReference>
<evidence type="ECO:0000313" key="2">
    <source>
        <dbReference type="EMBL" id="RCH47557.1"/>
    </source>
</evidence>
<evidence type="ECO:0000313" key="4">
    <source>
        <dbReference type="Proteomes" id="UP000252378"/>
    </source>
</evidence>
<comment type="caution">
    <text evidence="1">The sequence shown here is derived from an EMBL/GenBank/DDBJ whole genome shotgun (WGS) entry which is preliminary data.</text>
</comment>
<protein>
    <submittedName>
        <fullName evidence="1">Uncharacterized protein</fullName>
    </submittedName>
</protein>
<gene>
    <name evidence="1" type="ORF">C4N25_03220</name>
    <name evidence="2" type="ORF">C7J97_03290</name>
</gene>
<evidence type="ECO:0000313" key="3">
    <source>
        <dbReference type="Proteomes" id="UP000251634"/>
    </source>
</evidence>
<dbReference type="Proteomes" id="UP000251634">
    <property type="component" value="Unassembled WGS sequence"/>
</dbReference>
<organism evidence="1 3">
    <name type="scientific">Faecalibacterium prausnitzii</name>
    <dbReference type="NCBI Taxonomy" id="853"/>
    <lineage>
        <taxon>Bacteria</taxon>
        <taxon>Bacillati</taxon>
        <taxon>Bacillota</taxon>
        <taxon>Clostridia</taxon>
        <taxon>Eubacteriales</taxon>
        <taxon>Oscillospiraceae</taxon>
        <taxon>Faecalibacterium</taxon>
    </lineage>
</organism>
<evidence type="ECO:0000313" key="1">
    <source>
        <dbReference type="EMBL" id="RAW52427.1"/>
    </source>
</evidence>
<proteinExistence type="predicted"/>
<dbReference type="EMBL" id="PRKZ01000001">
    <property type="protein sequence ID" value="RAW52427.1"/>
    <property type="molecule type" value="Genomic_DNA"/>
</dbReference>
<dbReference type="Proteomes" id="UP000252378">
    <property type="component" value="Unassembled WGS sequence"/>
</dbReference>
<dbReference type="AlphaFoldDB" id="A0A329TR86"/>
<reference evidence="1 3" key="1">
    <citation type="submission" date="2018-02" db="EMBL/GenBank/DDBJ databases">
        <title>Complete genome sequencing of Faecalibacterium prausnitzii strains isolated from the human gut.</title>
        <authorList>
            <person name="Fitzgerald B.C."/>
            <person name="Shkoporov A.N."/>
            <person name="Ross P.R."/>
            <person name="Hill C."/>
        </authorList>
    </citation>
    <scope>NUCLEOTIDE SEQUENCE [LARGE SCALE GENOMIC DNA]</scope>
    <source>
        <strain evidence="1 3">APC942/8-14-2</strain>
        <strain evidence="2 4">ATCC 27768</strain>
    </source>
</reference>